<keyword evidence="1" id="KW-0808">Transferase</keyword>
<evidence type="ECO:0000313" key="2">
    <source>
        <dbReference type="Proteomes" id="UP001364156"/>
    </source>
</evidence>
<dbReference type="CDD" id="cd02440">
    <property type="entry name" value="AdoMet_MTases"/>
    <property type="match status" value="1"/>
</dbReference>
<evidence type="ECO:0000313" key="1">
    <source>
        <dbReference type="EMBL" id="WWR45153.1"/>
    </source>
</evidence>
<dbReference type="Gene3D" id="3.40.50.150">
    <property type="entry name" value="Vaccinia Virus protein VP39"/>
    <property type="match status" value="1"/>
</dbReference>
<gene>
    <name evidence="1" type="ORF">RZ517_10025</name>
</gene>
<dbReference type="PANTHER" id="PTHR43861">
    <property type="entry name" value="TRANS-ACONITATE 2-METHYLTRANSFERASE-RELATED"/>
    <property type="match status" value="1"/>
</dbReference>
<accession>A0ABZ2HHL5</accession>
<dbReference type="RefSeq" id="WP_338548062.1">
    <property type="nucleotide sequence ID" value="NZ_CP146069.1"/>
</dbReference>
<dbReference type="SUPFAM" id="SSF53335">
    <property type="entry name" value="S-adenosyl-L-methionine-dependent methyltransferases"/>
    <property type="match status" value="1"/>
</dbReference>
<name>A0ABZ2HHL5_9RHOB</name>
<protein>
    <submittedName>
        <fullName evidence="1">Methyltransferase domain-containing protein</fullName>
    </submittedName>
</protein>
<dbReference type="EMBL" id="CP146069">
    <property type="protein sequence ID" value="WWR45153.1"/>
    <property type="molecule type" value="Genomic_DNA"/>
</dbReference>
<sequence length="204" mass="21903">MAKQFLDEAYHLDSAEDTQALYNDWAASYDAETGENGYATPGRLAEALAEHVEDLTAPILDFGCGTGLSGLALKLAGFKTIDGMDPNAEMLAQAEPKGVYRTLTEIDVTDPNPISQGNYATIAAIGVIGTGAAPPETFDLLMNALDRGGIMSFSFNDHAMADASYTTRLDEWVDGGKARLVYSAYGPHLPKRDINSTIYILEKT</sequence>
<reference evidence="1 2" key="1">
    <citation type="submission" date="2023-10" db="EMBL/GenBank/DDBJ databases">
        <title>Roseovarius strain S88 nov., isolated from a marine algae.</title>
        <authorList>
            <person name="Lee M.W."/>
            <person name="Lee J.K."/>
            <person name="Kim J.M."/>
            <person name="Choi D.G."/>
            <person name="Baek J.H."/>
            <person name="Bayburt H."/>
            <person name="Jung J.J."/>
            <person name="Han D.M."/>
            <person name="Jeon C.O."/>
        </authorList>
    </citation>
    <scope>NUCLEOTIDE SEQUENCE [LARGE SCALE GENOMIC DNA]</scope>
    <source>
        <strain evidence="1 2">S88</strain>
    </source>
</reference>
<dbReference type="GO" id="GO:0032259">
    <property type="term" value="P:methylation"/>
    <property type="evidence" value="ECO:0007669"/>
    <property type="project" value="UniProtKB-KW"/>
</dbReference>
<keyword evidence="1" id="KW-0489">Methyltransferase</keyword>
<dbReference type="InterPro" id="IPR029063">
    <property type="entry name" value="SAM-dependent_MTases_sf"/>
</dbReference>
<dbReference type="Pfam" id="PF13489">
    <property type="entry name" value="Methyltransf_23"/>
    <property type="match status" value="1"/>
</dbReference>
<dbReference type="Proteomes" id="UP001364156">
    <property type="component" value="Chromosome"/>
</dbReference>
<keyword evidence="2" id="KW-1185">Reference proteome</keyword>
<proteinExistence type="predicted"/>
<organism evidence="1 2">
    <name type="scientific">Roseovarius phycicola</name>
    <dbReference type="NCBI Taxonomy" id="3080976"/>
    <lineage>
        <taxon>Bacteria</taxon>
        <taxon>Pseudomonadati</taxon>
        <taxon>Pseudomonadota</taxon>
        <taxon>Alphaproteobacteria</taxon>
        <taxon>Rhodobacterales</taxon>
        <taxon>Roseobacteraceae</taxon>
        <taxon>Roseovarius</taxon>
    </lineage>
</organism>
<dbReference type="GO" id="GO:0008168">
    <property type="term" value="F:methyltransferase activity"/>
    <property type="evidence" value="ECO:0007669"/>
    <property type="project" value="UniProtKB-KW"/>
</dbReference>